<evidence type="ECO:0000313" key="3">
    <source>
        <dbReference type="Proteomes" id="UP001146351"/>
    </source>
</evidence>
<reference evidence="2" key="1">
    <citation type="submission" date="2022-11" db="EMBL/GenBank/DDBJ databases">
        <authorList>
            <person name="Petersen C."/>
        </authorList>
    </citation>
    <scope>NUCLEOTIDE SEQUENCE</scope>
    <source>
        <strain evidence="2">IBT 21917</strain>
    </source>
</reference>
<sequence length="573" mass="63647">MGVTESKLALVRLSAACSTAEKNGRNDIEDVLSDKQFIKCLASLWKRLPERSKKQIVPGFRRTRQATKTLQGQKITLSKETKSNIDLWGKSPSSFLGATPQEEFSTQKPCPVSELYGALSKIEIRSSGDIIRLRFLKVLFHHLKDRCCAVYLRQDAVDWMTARVVAAGLYDDDNDEISSKIKSWTYIGGKYDALCRDIGTKNVEQEFAYLSNLFFLPEDISDRFILKELPVKGDDRKRVIDSLMRRGIRELDQIATMDDLAHRVFSFLWNKVESSIGPNESEMIGVSAYLKDTRHLQGARIIRLQDGECGSPRRSDEMDSPCDTDQSSIAGETSQTDPMDTDHCQNAHATRQAHGPSIQPSNTNLAANIRQTDASRVQSNELPNQRSVPLSEERPTRAFHGQIDEPGVINATVCCPNLARDAQLSPDSRLSESFNPLNFPNLVLDAQVPPDSQVSESFNPLNFPNLVPGAQLPQGSHVSDAFNPLNFPNLVPDAQVPPDSQVSDAFNPLNFPNLIPDTQVPTDSRHSESFNHLNFPNLVLDVQLPQGSQISDAFNTLSFPNIALPSHGISVPQ</sequence>
<dbReference type="EMBL" id="JAPQKO010000007">
    <property type="protein sequence ID" value="KAJ5152541.1"/>
    <property type="molecule type" value="Genomic_DNA"/>
</dbReference>
<accession>A0A9W9LEB2</accession>
<feature type="compositionally biased region" description="Basic and acidic residues" evidence="1">
    <location>
        <begin position="306"/>
        <end position="317"/>
    </location>
</feature>
<protein>
    <submittedName>
        <fullName evidence="2">Uncharacterized protein</fullName>
    </submittedName>
</protein>
<evidence type="ECO:0000256" key="1">
    <source>
        <dbReference type="SAM" id="MobiDB-lite"/>
    </source>
</evidence>
<gene>
    <name evidence="2" type="ORF">N7492_009821</name>
</gene>
<keyword evidence="3" id="KW-1185">Reference proteome</keyword>
<evidence type="ECO:0000313" key="2">
    <source>
        <dbReference type="EMBL" id="KAJ5152541.1"/>
    </source>
</evidence>
<organism evidence="2 3">
    <name type="scientific">Penicillium capsulatum</name>
    <dbReference type="NCBI Taxonomy" id="69766"/>
    <lineage>
        <taxon>Eukaryota</taxon>
        <taxon>Fungi</taxon>
        <taxon>Dikarya</taxon>
        <taxon>Ascomycota</taxon>
        <taxon>Pezizomycotina</taxon>
        <taxon>Eurotiomycetes</taxon>
        <taxon>Eurotiomycetidae</taxon>
        <taxon>Eurotiales</taxon>
        <taxon>Aspergillaceae</taxon>
        <taxon>Penicillium</taxon>
    </lineage>
</organism>
<proteinExistence type="predicted"/>
<reference evidence="2" key="2">
    <citation type="journal article" date="2023" name="IMA Fungus">
        <title>Comparative genomic study of the Penicillium genus elucidates a diverse pangenome and 15 lateral gene transfer events.</title>
        <authorList>
            <person name="Petersen C."/>
            <person name="Sorensen T."/>
            <person name="Nielsen M.R."/>
            <person name="Sondergaard T.E."/>
            <person name="Sorensen J.L."/>
            <person name="Fitzpatrick D.A."/>
            <person name="Frisvad J.C."/>
            <person name="Nielsen K.L."/>
        </authorList>
    </citation>
    <scope>NUCLEOTIDE SEQUENCE</scope>
    <source>
        <strain evidence="2">IBT 21917</strain>
    </source>
</reference>
<name>A0A9W9LEB2_9EURO</name>
<dbReference type="OrthoDB" id="4505056at2759"/>
<feature type="region of interest" description="Disordered" evidence="1">
    <location>
        <begin position="306"/>
        <end position="394"/>
    </location>
</feature>
<dbReference type="Proteomes" id="UP001146351">
    <property type="component" value="Unassembled WGS sequence"/>
</dbReference>
<feature type="compositionally biased region" description="Polar residues" evidence="1">
    <location>
        <begin position="358"/>
        <end position="388"/>
    </location>
</feature>
<dbReference type="AlphaFoldDB" id="A0A9W9LEB2"/>
<feature type="compositionally biased region" description="Polar residues" evidence="1">
    <location>
        <begin position="323"/>
        <end position="338"/>
    </location>
</feature>
<comment type="caution">
    <text evidence="2">The sequence shown here is derived from an EMBL/GenBank/DDBJ whole genome shotgun (WGS) entry which is preliminary data.</text>
</comment>